<sequence length="278" mass="31556">MKELSDEDRLVVELLGLLDEYTQLQVANRQRWIDGYVNLSRANYAHHTKQYGMDRYDLRDHQAQFTVKKPVELNDESNETNTETSKETDQVSEVRNRHASEKKATTTQTNDALRQFGVLVPKELRQAQSRFQDAVEVSVDIARLGQRIHQIVDQLMPLHEAIIAKQKQEKEAKQDESDEIEKAETTTNEAEDIESPSSPLNTEEPKRTTKCKPKNEAIATDKPESKSIETKQTISESKLEESTTSKPTTEVDSKLQNLNLSESLPQSMDSNPTTPSSS</sequence>
<name>A0A642UEI8_DIURU</name>
<evidence type="ECO:0000313" key="3">
    <source>
        <dbReference type="EMBL" id="KAA8897576.1"/>
    </source>
</evidence>
<organism evidence="3 4">
    <name type="scientific">Diutina rugosa</name>
    <name type="common">Yeast</name>
    <name type="synonym">Candida rugosa</name>
    <dbReference type="NCBI Taxonomy" id="5481"/>
    <lineage>
        <taxon>Eukaryota</taxon>
        <taxon>Fungi</taxon>
        <taxon>Dikarya</taxon>
        <taxon>Ascomycota</taxon>
        <taxon>Saccharomycotina</taxon>
        <taxon>Pichiomycetes</taxon>
        <taxon>Debaryomycetaceae</taxon>
        <taxon>Diutina</taxon>
    </lineage>
</organism>
<dbReference type="GO" id="GO:1990871">
    <property type="term" value="C:Vma12-Vma22 assembly complex"/>
    <property type="evidence" value="ECO:0007669"/>
    <property type="project" value="TreeGrafter"/>
</dbReference>
<dbReference type="InterPro" id="IPR040357">
    <property type="entry name" value="Vma22/CCDC115"/>
</dbReference>
<dbReference type="GO" id="GO:0070072">
    <property type="term" value="P:vacuolar proton-transporting V-type ATPase complex assembly"/>
    <property type="evidence" value="ECO:0007669"/>
    <property type="project" value="InterPro"/>
</dbReference>
<keyword evidence="4" id="KW-1185">Reference proteome</keyword>
<dbReference type="OrthoDB" id="408631at2759"/>
<feature type="compositionally biased region" description="Basic and acidic residues" evidence="2">
    <location>
        <begin position="203"/>
        <end position="229"/>
    </location>
</feature>
<protein>
    <recommendedName>
        <fullName evidence="1">Vacuolar ATPase assembly protein VMA22</fullName>
    </recommendedName>
</protein>
<feature type="compositionally biased region" description="Basic and acidic residues" evidence="2">
    <location>
        <begin position="84"/>
        <end position="104"/>
    </location>
</feature>
<dbReference type="OMA" id="RANYAHH"/>
<dbReference type="Pfam" id="PF21730">
    <property type="entry name" value="Vma22_CCDC115"/>
    <property type="match status" value="1"/>
</dbReference>
<evidence type="ECO:0000313" key="4">
    <source>
        <dbReference type="Proteomes" id="UP000449547"/>
    </source>
</evidence>
<feature type="compositionally biased region" description="Polar residues" evidence="2">
    <location>
        <begin position="254"/>
        <end position="278"/>
    </location>
</feature>
<dbReference type="EMBL" id="SWFT01000155">
    <property type="protein sequence ID" value="KAA8897576.1"/>
    <property type="molecule type" value="Genomic_DNA"/>
</dbReference>
<feature type="region of interest" description="Disordered" evidence="2">
    <location>
        <begin position="74"/>
        <end position="109"/>
    </location>
</feature>
<dbReference type="PANTHER" id="PTHR31996:SF2">
    <property type="entry name" value="COILED-COIL DOMAIN-CONTAINING PROTEIN 115"/>
    <property type="match status" value="1"/>
</dbReference>
<reference evidence="3 4" key="1">
    <citation type="submission" date="2019-07" db="EMBL/GenBank/DDBJ databases">
        <title>Genome assembly of two rare yeast pathogens: Diutina rugosa and Trichomonascus ciferrii.</title>
        <authorList>
            <person name="Mixao V."/>
            <person name="Saus E."/>
            <person name="Hansen A."/>
            <person name="Lass-Flor C."/>
            <person name="Gabaldon T."/>
        </authorList>
    </citation>
    <scope>NUCLEOTIDE SEQUENCE [LARGE SCALE GENOMIC DNA]</scope>
    <source>
        <strain evidence="3 4">CBS 613</strain>
    </source>
</reference>
<evidence type="ECO:0000256" key="1">
    <source>
        <dbReference type="ARBA" id="ARBA00093634"/>
    </source>
</evidence>
<feature type="compositionally biased region" description="Basic and acidic residues" evidence="2">
    <location>
        <begin position="166"/>
        <end position="184"/>
    </location>
</feature>
<dbReference type="GeneID" id="54783826"/>
<dbReference type="VEuPathDB" id="FungiDB:DIURU_005175"/>
<dbReference type="GO" id="GO:0051082">
    <property type="term" value="F:unfolded protein binding"/>
    <property type="evidence" value="ECO:0007669"/>
    <property type="project" value="TreeGrafter"/>
</dbReference>
<comment type="caution">
    <text evidence="3">The sequence shown here is derived from an EMBL/GenBank/DDBJ whole genome shotgun (WGS) entry which is preliminary data.</text>
</comment>
<dbReference type="AlphaFoldDB" id="A0A642UEI8"/>
<accession>A0A642UEI8</accession>
<dbReference type="Proteomes" id="UP000449547">
    <property type="component" value="Unassembled WGS sequence"/>
</dbReference>
<feature type="region of interest" description="Disordered" evidence="2">
    <location>
        <begin position="166"/>
        <end position="278"/>
    </location>
</feature>
<feature type="compositionally biased region" description="Basic and acidic residues" evidence="2">
    <location>
        <begin position="237"/>
        <end position="253"/>
    </location>
</feature>
<gene>
    <name evidence="3" type="ORF">DIURU_005175</name>
</gene>
<evidence type="ECO:0000256" key="2">
    <source>
        <dbReference type="SAM" id="MobiDB-lite"/>
    </source>
</evidence>
<proteinExistence type="predicted"/>
<dbReference type="PANTHER" id="PTHR31996">
    <property type="entry name" value="COILED-COIL DOMAIN-CONTAINING PROTEIN 115"/>
    <property type="match status" value="1"/>
</dbReference>
<dbReference type="RefSeq" id="XP_034010051.1">
    <property type="nucleotide sequence ID" value="XM_034158128.1"/>
</dbReference>